<feature type="region of interest" description="Disordered" evidence="1">
    <location>
        <begin position="143"/>
        <end position="176"/>
    </location>
</feature>
<dbReference type="Proteomes" id="UP000827721">
    <property type="component" value="Unassembled WGS sequence"/>
</dbReference>
<evidence type="ECO:0000313" key="3">
    <source>
        <dbReference type="Proteomes" id="UP000827721"/>
    </source>
</evidence>
<proteinExistence type="predicted"/>
<dbReference type="EMBL" id="JAFEMO010000003">
    <property type="protein sequence ID" value="KAH7573383.1"/>
    <property type="molecule type" value="Genomic_DNA"/>
</dbReference>
<gene>
    <name evidence="2" type="ORF">JRO89_XS03G0134900</name>
</gene>
<evidence type="ECO:0000313" key="2">
    <source>
        <dbReference type="EMBL" id="KAH7573383.1"/>
    </source>
</evidence>
<organism evidence="2 3">
    <name type="scientific">Xanthoceras sorbifolium</name>
    <dbReference type="NCBI Taxonomy" id="99658"/>
    <lineage>
        <taxon>Eukaryota</taxon>
        <taxon>Viridiplantae</taxon>
        <taxon>Streptophyta</taxon>
        <taxon>Embryophyta</taxon>
        <taxon>Tracheophyta</taxon>
        <taxon>Spermatophyta</taxon>
        <taxon>Magnoliopsida</taxon>
        <taxon>eudicotyledons</taxon>
        <taxon>Gunneridae</taxon>
        <taxon>Pentapetalae</taxon>
        <taxon>rosids</taxon>
        <taxon>malvids</taxon>
        <taxon>Sapindales</taxon>
        <taxon>Sapindaceae</taxon>
        <taxon>Xanthoceroideae</taxon>
        <taxon>Xanthoceras</taxon>
    </lineage>
</organism>
<keyword evidence="3" id="KW-1185">Reference proteome</keyword>
<feature type="compositionally biased region" description="Basic residues" evidence="1">
    <location>
        <begin position="157"/>
        <end position="166"/>
    </location>
</feature>
<evidence type="ECO:0000256" key="1">
    <source>
        <dbReference type="SAM" id="MobiDB-lite"/>
    </source>
</evidence>
<sequence length="212" mass="23521">MLMGLVELLKKKFGFDDAFNYKEENDWAAALKRNKSDGGLSRKFNRNGGIFGRPNVGFRYNDVSLQTEKRGNRDLNGQIGKFRADSGSADLTSVRGAFLDVEDVVEEVVISQRLMSKSVNSSGSTNVKKKGILKDVTNKGNSSIKSLLKNSGEGRSVTRKNKKGGSKSKAEKIRLKDDELKEPDALKHLHSDVMAFNKALKIGQFAEHMEEH</sequence>
<dbReference type="Gene3D" id="3.40.50.720">
    <property type="entry name" value="NAD(P)-binding Rossmann-like Domain"/>
    <property type="match status" value="1"/>
</dbReference>
<comment type="caution">
    <text evidence="2">The sequence shown here is derived from an EMBL/GenBank/DDBJ whole genome shotgun (WGS) entry which is preliminary data.</text>
</comment>
<protein>
    <submittedName>
        <fullName evidence="2">Uncharacterized protein</fullName>
    </submittedName>
</protein>
<reference evidence="2 3" key="1">
    <citation type="submission" date="2021-02" db="EMBL/GenBank/DDBJ databases">
        <title>Plant Genome Project.</title>
        <authorList>
            <person name="Zhang R.-G."/>
        </authorList>
    </citation>
    <scope>NUCLEOTIDE SEQUENCE [LARGE SCALE GENOMIC DNA]</scope>
    <source>
        <tissue evidence="2">Leaves</tissue>
    </source>
</reference>
<accession>A0ABQ8IA27</accession>
<name>A0ABQ8IA27_9ROSI</name>